<comment type="caution">
    <text evidence="7">The sequence shown here is derived from an EMBL/GenBank/DDBJ whole genome shotgun (WGS) entry which is preliminary data.</text>
</comment>
<dbReference type="AlphaFoldDB" id="A0A2U3B6Y5"/>
<keyword evidence="3 6" id="KW-0812">Transmembrane</keyword>
<feature type="transmembrane region" description="Helical" evidence="6">
    <location>
        <begin position="73"/>
        <end position="91"/>
    </location>
</feature>
<dbReference type="RefSeq" id="WP_109320625.1">
    <property type="nucleotide sequence ID" value="NZ_QFWT01000009.1"/>
</dbReference>
<evidence type="ECO:0000256" key="6">
    <source>
        <dbReference type="RuleBase" id="RU365102"/>
    </source>
</evidence>
<dbReference type="Pfam" id="PF01169">
    <property type="entry name" value="GDT1"/>
    <property type="match status" value="2"/>
</dbReference>
<proteinExistence type="inferred from homology"/>
<evidence type="ECO:0000256" key="2">
    <source>
        <dbReference type="ARBA" id="ARBA00009190"/>
    </source>
</evidence>
<evidence type="ECO:0000256" key="4">
    <source>
        <dbReference type="ARBA" id="ARBA00022989"/>
    </source>
</evidence>
<evidence type="ECO:0000256" key="1">
    <source>
        <dbReference type="ARBA" id="ARBA00004141"/>
    </source>
</evidence>
<keyword evidence="5 6" id="KW-0472">Membrane</keyword>
<reference evidence="7 8" key="1">
    <citation type="submission" date="2018-05" db="EMBL/GenBank/DDBJ databases">
        <title>Vibrio limimaris sp. nov., isolated from marine sediment.</title>
        <authorList>
            <person name="Li C.-M."/>
        </authorList>
    </citation>
    <scope>NUCLEOTIDE SEQUENCE [LARGE SCALE GENOMIC DNA]</scope>
    <source>
        <strain evidence="7 8">E4404</strain>
    </source>
</reference>
<feature type="transmembrane region" description="Helical" evidence="6">
    <location>
        <begin position="142"/>
        <end position="162"/>
    </location>
</feature>
<dbReference type="GO" id="GO:0046873">
    <property type="term" value="F:metal ion transmembrane transporter activity"/>
    <property type="evidence" value="ECO:0007669"/>
    <property type="project" value="InterPro"/>
</dbReference>
<name>A0A2U3B6Y5_9VIBR</name>
<organism evidence="7 8">
    <name type="scientific">Vibrio albus</name>
    <dbReference type="NCBI Taxonomy" id="2200953"/>
    <lineage>
        <taxon>Bacteria</taxon>
        <taxon>Pseudomonadati</taxon>
        <taxon>Pseudomonadota</taxon>
        <taxon>Gammaproteobacteria</taxon>
        <taxon>Vibrionales</taxon>
        <taxon>Vibrionaceae</taxon>
        <taxon>Vibrio</taxon>
    </lineage>
</organism>
<dbReference type="EMBL" id="QFWT01000009">
    <property type="protein sequence ID" value="PWI32485.1"/>
    <property type="molecule type" value="Genomic_DNA"/>
</dbReference>
<evidence type="ECO:0000313" key="8">
    <source>
        <dbReference type="Proteomes" id="UP000245362"/>
    </source>
</evidence>
<dbReference type="Proteomes" id="UP000245362">
    <property type="component" value="Unassembled WGS sequence"/>
</dbReference>
<feature type="transmembrane region" description="Helical" evidence="6">
    <location>
        <begin position="6"/>
        <end position="23"/>
    </location>
</feature>
<dbReference type="PANTHER" id="PTHR12608">
    <property type="entry name" value="TRANSMEMBRANE PROTEIN HTP-1 RELATED"/>
    <property type="match status" value="1"/>
</dbReference>
<comment type="subcellular location">
    <subcellularLocation>
        <location evidence="1 6">Membrane</location>
        <topology evidence="1 6">Multi-pass membrane protein</topology>
    </subcellularLocation>
</comment>
<evidence type="ECO:0000256" key="5">
    <source>
        <dbReference type="ARBA" id="ARBA00023136"/>
    </source>
</evidence>
<sequence>MNLPFELFSSSLLTFGVIFLAEMGDKSQLVCMTLASRHRARPVAIGAVAAFSLLNLLAVTVGTSLTHFIPQQWLTLIAAGLFAVFGIQALLCQEDEEEGINEGSQKTGRNIFLTTLMMIFLAELGDKTQLAVITMGTTYSPLSVWLSATLALSATSLIGVYAGRKFLSRINIQSLHRINGMFFITLAALLLIDQL</sequence>
<gene>
    <name evidence="7" type="ORF">DI392_15660</name>
</gene>
<dbReference type="PANTHER" id="PTHR12608:SF1">
    <property type="entry name" value="TRANSMEMBRANE PROTEIN 165"/>
    <property type="match status" value="1"/>
</dbReference>
<accession>A0A2U3B6Y5</accession>
<dbReference type="GO" id="GO:0016020">
    <property type="term" value="C:membrane"/>
    <property type="evidence" value="ECO:0007669"/>
    <property type="project" value="UniProtKB-SubCell"/>
</dbReference>
<feature type="transmembrane region" description="Helical" evidence="6">
    <location>
        <begin position="43"/>
        <end position="61"/>
    </location>
</feature>
<feature type="transmembrane region" description="Helical" evidence="6">
    <location>
        <begin position="174"/>
        <end position="192"/>
    </location>
</feature>
<evidence type="ECO:0000256" key="3">
    <source>
        <dbReference type="ARBA" id="ARBA00022692"/>
    </source>
</evidence>
<feature type="transmembrane region" description="Helical" evidence="6">
    <location>
        <begin position="111"/>
        <end position="130"/>
    </location>
</feature>
<dbReference type="OrthoDB" id="9801356at2"/>
<comment type="similarity">
    <text evidence="2 6">Belongs to the GDT1 family.</text>
</comment>
<evidence type="ECO:0000313" key="7">
    <source>
        <dbReference type="EMBL" id="PWI32485.1"/>
    </source>
</evidence>
<keyword evidence="4 6" id="KW-1133">Transmembrane helix</keyword>
<keyword evidence="8" id="KW-1185">Reference proteome</keyword>
<protein>
    <recommendedName>
        <fullName evidence="6">GDT1 family protein</fullName>
    </recommendedName>
</protein>
<dbReference type="InterPro" id="IPR001727">
    <property type="entry name" value="GDT1-like"/>
</dbReference>